<dbReference type="Proteomes" id="UP000276133">
    <property type="component" value="Unassembled WGS sequence"/>
</dbReference>
<comment type="caution">
    <text evidence="1">The sequence shown here is derived from an EMBL/GenBank/DDBJ whole genome shotgun (WGS) entry which is preliminary data.</text>
</comment>
<gene>
    <name evidence="1" type="ORF">BpHYR1_007190</name>
</gene>
<accession>A0A3M7QXI1</accession>
<evidence type="ECO:0000313" key="1">
    <source>
        <dbReference type="EMBL" id="RNA16080.1"/>
    </source>
</evidence>
<keyword evidence="2" id="KW-1185">Reference proteome</keyword>
<dbReference type="EMBL" id="REGN01004815">
    <property type="protein sequence ID" value="RNA16080.1"/>
    <property type="molecule type" value="Genomic_DNA"/>
</dbReference>
<sequence length="86" mass="9836">MLRDLCYAICAGRFGIVPATYMLQFSNLLSLLNESGLLRRGAVLTNHNISKISCSVTRTCFNRFITVRGIRERNKNKTWVRRGQIT</sequence>
<evidence type="ECO:0000313" key="2">
    <source>
        <dbReference type="Proteomes" id="UP000276133"/>
    </source>
</evidence>
<proteinExistence type="predicted"/>
<dbReference type="AlphaFoldDB" id="A0A3M7QXI1"/>
<protein>
    <submittedName>
        <fullName evidence="1">Uncharacterized protein</fullName>
    </submittedName>
</protein>
<organism evidence="1 2">
    <name type="scientific">Brachionus plicatilis</name>
    <name type="common">Marine rotifer</name>
    <name type="synonym">Brachionus muelleri</name>
    <dbReference type="NCBI Taxonomy" id="10195"/>
    <lineage>
        <taxon>Eukaryota</taxon>
        <taxon>Metazoa</taxon>
        <taxon>Spiralia</taxon>
        <taxon>Gnathifera</taxon>
        <taxon>Rotifera</taxon>
        <taxon>Eurotatoria</taxon>
        <taxon>Monogononta</taxon>
        <taxon>Pseudotrocha</taxon>
        <taxon>Ploima</taxon>
        <taxon>Brachionidae</taxon>
        <taxon>Brachionus</taxon>
    </lineage>
</organism>
<reference evidence="1 2" key="1">
    <citation type="journal article" date="2018" name="Sci. Rep.">
        <title>Genomic signatures of local adaptation to the degree of environmental predictability in rotifers.</title>
        <authorList>
            <person name="Franch-Gras L."/>
            <person name="Hahn C."/>
            <person name="Garcia-Roger E.M."/>
            <person name="Carmona M.J."/>
            <person name="Serra M."/>
            <person name="Gomez A."/>
        </authorList>
    </citation>
    <scope>NUCLEOTIDE SEQUENCE [LARGE SCALE GENOMIC DNA]</scope>
    <source>
        <strain evidence="1">HYR1</strain>
    </source>
</reference>
<name>A0A3M7QXI1_BRAPC</name>